<name>A0A9N9C7B2_9GLOM</name>
<feature type="region of interest" description="Disordered" evidence="1">
    <location>
        <begin position="53"/>
        <end position="113"/>
    </location>
</feature>
<accession>A0A9N9C7B2</accession>
<reference evidence="2" key="1">
    <citation type="submission" date="2021-06" db="EMBL/GenBank/DDBJ databases">
        <authorList>
            <person name="Kallberg Y."/>
            <person name="Tangrot J."/>
            <person name="Rosling A."/>
        </authorList>
    </citation>
    <scope>NUCLEOTIDE SEQUENCE</scope>
    <source>
        <strain evidence="2">AZ414A</strain>
    </source>
</reference>
<evidence type="ECO:0000313" key="3">
    <source>
        <dbReference type="Proteomes" id="UP000789706"/>
    </source>
</evidence>
<dbReference type="AlphaFoldDB" id="A0A9N9C7B2"/>
<evidence type="ECO:0000313" key="2">
    <source>
        <dbReference type="EMBL" id="CAG8589769.1"/>
    </source>
</evidence>
<organism evidence="2 3">
    <name type="scientific">Diversispora eburnea</name>
    <dbReference type="NCBI Taxonomy" id="1213867"/>
    <lineage>
        <taxon>Eukaryota</taxon>
        <taxon>Fungi</taxon>
        <taxon>Fungi incertae sedis</taxon>
        <taxon>Mucoromycota</taxon>
        <taxon>Glomeromycotina</taxon>
        <taxon>Glomeromycetes</taxon>
        <taxon>Diversisporales</taxon>
        <taxon>Diversisporaceae</taxon>
        <taxon>Diversispora</taxon>
    </lineage>
</organism>
<feature type="compositionally biased region" description="Low complexity" evidence="1">
    <location>
        <begin position="69"/>
        <end position="87"/>
    </location>
</feature>
<gene>
    <name evidence="2" type="ORF">DEBURN_LOCUS8996</name>
</gene>
<sequence>MSGNNSGHRSKVEIQFDIIHNTNVVTRHAQEIVPSPPTYEEVSSILSHREFPAGQRAQNINSSEINQILNDSNNSSSNLLNMPLSQNESDVSIPDLRGSQSFSHMGSINEEER</sequence>
<evidence type="ECO:0000256" key="1">
    <source>
        <dbReference type="SAM" id="MobiDB-lite"/>
    </source>
</evidence>
<protein>
    <submittedName>
        <fullName evidence="2">3574_t:CDS:1</fullName>
    </submittedName>
</protein>
<dbReference type="OrthoDB" id="2436117at2759"/>
<comment type="caution">
    <text evidence="2">The sequence shown here is derived from an EMBL/GenBank/DDBJ whole genome shotgun (WGS) entry which is preliminary data.</text>
</comment>
<proteinExistence type="predicted"/>
<feature type="compositionally biased region" description="Polar residues" evidence="1">
    <location>
        <begin position="56"/>
        <end position="68"/>
    </location>
</feature>
<keyword evidence="3" id="KW-1185">Reference proteome</keyword>
<dbReference type="EMBL" id="CAJVPK010001523">
    <property type="protein sequence ID" value="CAG8589769.1"/>
    <property type="molecule type" value="Genomic_DNA"/>
</dbReference>
<dbReference type="Proteomes" id="UP000789706">
    <property type="component" value="Unassembled WGS sequence"/>
</dbReference>